<evidence type="ECO:0000313" key="6">
    <source>
        <dbReference type="Proteomes" id="UP000178377"/>
    </source>
</evidence>
<evidence type="ECO:0000256" key="3">
    <source>
        <dbReference type="ARBA" id="ARBA00022729"/>
    </source>
</evidence>
<dbReference type="CDD" id="cd08513">
    <property type="entry name" value="PBP2_thermophilic_Hb8_like"/>
    <property type="match status" value="1"/>
</dbReference>
<dbReference type="GO" id="GO:0042597">
    <property type="term" value="C:periplasmic space"/>
    <property type="evidence" value="ECO:0007669"/>
    <property type="project" value="UniProtKB-ARBA"/>
</dbReference>
<dbReference type="Gene3D" id="3.40.190.10">
    <property type="entry name" value="Periplasmic binding protein-like II"/>
    <property type="match status" value="1"/>
</dbReference>
<comment type="similarity">
    <text evidence="1">Belongs to the bacterial solute-binding protein 5 family.</text>
</comment>
<dbReference type="GO" id="GO:0043190">
    <property type="term" value="C:ATP-binding cassette (ABC) transporter complex"/>
    <property type="evidence" value="ECO:0007669"/>
    <property type="project" value="InterPro"/>
</dbReference>
<dbReference type="EMBL" id="MFEO01000021">
    <property type="protein sequence ID" value="OGE89392.1"/>
    <property type="molecule type" value="Genomic_DNA"/>
</dbReference>
<dbReference type="Gene3D" id="3.90.76.10">
    <property type="entry name" value="Dipeptide-binding Protein, Domain 1"/>
    <property type="match status" value="1"/>
</dbReference>
<dbReference type="PIRSF" id="PIRSF002741">
    <property type="entry name" value="MppA"/>
    <property type="match status" value="1"/>
</dbReference>
<evidence type="ECO:0000259" key="4">
    <source>
        <dbReference type="Pfam" id="PF00496"/>
    </source>
</evidence>
<dbReference type="InterPro" id="IPR039424">
    <property type="entry name" value="SBP_5"/>
</dbReference>
<feature type="non-terminal residue" evidence="5">
    <location>
        <position position="1"/>
    </location>
</feature>
<dbReference type="InterPro" id="IPR000914">
    <property type="entry name" value="SBP_5_dom"/>
</dbReference>
<evidence type="ECO:0000256" key="1">
    <source>
        <dbReference type="ARBA" id="ARBA00005695"/>
    </source>
</evidence>
<dbReference type="GO" id="GO:1904680">
    <property type="term" value="F:peptide transmembrane transporter activity"/>
    <property type="evidence" value="ECO:0007669"/>
    <property type="project" value="TreeGrafter"/>
</dbReference>
<name>A0A1F5PIA0_9BACT</name>
<dbReference type="GO" id="GO:0015833">
    <property type="term" value="P:peptide transport"/>
    <property type="evidence" value="ECO:0007669"/>
    <property type="project" value="TreeGrafter"/>
</dbReference>
<proteinExistence type="inferred from homology"/>
<gene>
    <name evidence="5" type="ORF">A2722_00100</name>
</gene>
<comment type="caution">
    <text evidence="5">The sequence shown here is derived from an EMBL/GenBank/DDBJ whole genome shotgun (WGS) entry which is preliminary data.</text>
</comment>
<evidence type="ECO:0000256" key="2">
    <source>
        <dbReference type="ARBA" id="ARBA00022448"/>
    </source>
</evidence>
<protein>
    <recommendedName>
        <fullName evidence="4">Solute-binding protein family 5 domain-containing protein</fullName>
    </recommendedName>
</protein>
<dbReference type="AlphaFoldDB" id="A0A1F5PIA0"/>
<dbReference type="PANTHER" id="PTHR30290:SF9">
    <property type="entry name" value="OLIGOPEPTIDE-BINDING PROTEIN APPA"/>
    <property type="match status" value="1"/>
</dbReference>
<dbReference type="Proteomes" id="UP000178377">
    <property type="component" value="Unassembled WGS sequence"/>
</dbReference>
<reference evidence="5 6" key="1">
    <citation type="journal article" date="2016" name="Nat. Commun.">
        <title>Thousands of microbial genomes shed light on interconnected biogeochemical processes in an aquifer system.</title>
        <authorList>
            <person name="Anantharaman K."/>
            <person name="Brown C.T."/>
            <person name="Hug L.A."/>
            <person name="Sharon I."/>
            <person name="Castelle C.J."/>
            <person name="Probst A.J."/>
            <person name="Thomas B.C."/>
            <person name="Singh A."/>
            <person name="Wilkins M.J."/>
            <person name="Karaoz U."/>
            <person name="Brodie E.L."/>
            <person name="Williams K.H."/>
            <person name="Hubbard S.S."/>
            <person name="Banfield J.F."/>
        </authorList>
    </citation>
    <scope>NUCLEOTIDE SEQUENCE [LARGE SCALE GENOMIC DNA]</scope>
</reference>
<dbReference type="SUPFAM" id="SSF53850">
    <property type="entry name" value="Periplasmic binding protein-like II"/>
    <property type="match status" value="1"/>
</dbReference>
<organism evidence="5 6">
    <name type="scientific">Candidatus Doudnabacteria bacterium RIFCSPHIGHO2_01_FULL_50_11</name>
    <dbReference type="NCBI Taxonomy" id="1817828"/>
    <lineage>
        <taxon>Bacteria</taxon>
        <taxon>Candidatus Doudnaibacteriota</taxon>
    </lineage>
</organism>
<accession>A0A1F5PIA0</accession>
<feature type="domain" description="Solute-binding protein family 5" evidence="4">
    <location>
        <begin position="86"/>
        <end position="455"/>
    </location>
</feature>
<sequence>AALSEFEKKLLLAAIAALLVSGSFLVTASYLNGTIEKPNYGGSYTEGLVGQPRYINPALTAGGDVDSDITRIIYSGLLRFDSSQTLVTDLAEQMPEISADQKQYTIKLREGLVWHDGVPITADDVVFTIRVIQNAAYQSPLRFVWAKVDVRKSDDRTIVFTLKEPSAPFLPNLTQGILPKHIWESIEPVKVPLSKYNLQPIGSGPFMLKTLRQSEDGEILSLTLTAFDRYAGGRPYLDQVELKFYSTYDDLISAYHSKDIQGLGYVPFDKKIYVEKSSQINLYNVNLPQYQALFLNRAKAPILSERAVRQALAESVNRDQIVSEAYLEAAQPSYGPIPPGYLGYNGAIQHAYLYDIEAAKKLLDDAGYKLAEGSTTRQKNGQALEFTIVTNNSPLNVKSAQLLKEQWEAIGFKINLNILTIGELEQNFLQPREYETLLSTENVGADPDPYAFWHSSQRANPGLNLAGFASREADQLILEARSNSDPSYRQSRYQRFQELVSADIPAVFMVNSLFVYGVSTKIHGIELRNIVNPSERFLDISRWYTKTKRVFK</sequence>
<evidence type="ECO:0000313" key="5">
    <source>
        <dbReference type="EMBL" id="OGE89392.1"/>
    </source>
</evidence>
<dbReference type="STRING" id="1817828.A2722_00100"/>
<keyword evidence="3" id="KW-0732">Signal</keyword>
<dbReference type="InterPro" id="IPR030678">
    <property type="entry name" value="Peptide/Ni-bd"/>
</dbReference>
<dbReference type="PANTHER" id="PTHR30290">
    <property type="entry name" value="PERIPLASMIC BINDING COMPONENT OF ABC TRANSPORTER"/>
    <property type="match status" value="1"/>
</dbReference>
<keyword evidence="2" id="KW-0813">Transport</keyword>
<dbReference type="Gene3D" id="3.10.105.10">
    <property type="entry name" value="Dipeptide-binding Protein, Domain 3"/>
    <property type="match status" value="1"/>
</dbReference>
<dbReference type="Pfam" id="PF00496">
    <property type="entry name" value="SBP_bac_5"/>
    <property type="match status" value="1"/>
</dbReference>